<proteinExistence type="predicted"/>
<evidence type="ECO:0000313" key="3">
    <source>
        <dbReference type="Proteomes" id="UP001059745"/>
    </source>
</evidence>
<organism evidence="2 3">
    <name type="scientific">Burkholderia gladioli</name>
    <name type="common">Pseudomonas marginata</name>
    <name type="synonym">Phytomonas marginata</name>
    <dbReference type="NCBI Taxonomy" id="28095"/>
    <lineage>
        <taxon>Bacteria</taxon>
        <taxon>Pseudomonadati</taxon>
        <taxon>Pseudomonadota</taxon>
        <taxon>Betaproteobacteria</taxon>
        <taxon>Burkholderiales</taxon>
        <taxon>Burkholderiaceae</taxon>
        <taxon>Burkholderia</taxon>
    </lineage>
</organism>
<gene>
    <name evidence="2" type="ORF">NYZ96_05850</name>
</gene>
<evidence type="ECO:0000313" key="2">
    <source>
        <dbReference type="EMBL" id="UWX71276.1"/>
    </source>
</evidence>
<accession>A0AB38TS80</accession>
<name>A0AB38TS80_BURGA</name>
<feature type="domain" description="Immunity protein 71" evidence="1">
    <location>
        <begin position="86"/>
        <end position="204"/>
    </location>
</feature>
<reference evidence="2" key="1">
    <citation type="submission" date="2022-09" db="EMBL/GenBank/DDBJ databases">
        <title>Genomic of Burkholderia gladioli.</title>
        <authorList>
            <person name="Wu H."/>
        </authorList>
    </citation>
    <scope>NUCLEOTIDE SEQUENCE</scope>
    <source>
        <strain evidence="2">ZN-S4</strain>
    </source>
</reference>
<dbReference type="InterPro" id="IPR028950">
    <property type="entry name" value="Imm71"/>
</dbReference>
<dbReference type="RefSeq" id="WP_244133864.1">
    <property type="nucleotide sequence ID" value="NZ_CADFBK010000012.1"/>
</dbReference>
<sequence length="270" mass="30153">MDFSHSHNAPGKEWIGEQLAAGLLKARKTNWNDVTLPGEVEAHALMLVGARAIGQDQARGLRPSRETINEWTSAMMLNTLTMTEAQEQDARAKAFYLIKKWTSLTYLEHAVQLYRDFLDAYAKQMDSPNPNQDELEKAYTYDFLGALVQMDQGIDTLRRGLDKRSAYGALIAGSAEVRDVLFGRTADEVGRKYDPFFLALGLKNNTYSDPEFATGLVHGVWMQQLMCYALDCSIAFGFEGLMAYETDTDSRDDGGRLLNGYEILAGPVLI</sequence>
<dbReference type="Pfam" id="PF15602">
    <property type="entry name" value="Imm71"/>
    <property type="match status" value="1"/>
</dbReference>
<dbReference type="EMBL" id="CP104214">
    <property type="protein sequence ID" value="UWX71276.1"/>
    <property type="molecule type" value="Genomic_DNA"/>
</dbReference>
<dbReference type="AlphaFoldDB" id="A0AB38TS80"/>
<protein>
    <submittedName>
        <fullName evidence="2">Imm71 family immunity protein</fullName>
    </submittedName>
</protein>
<dbReference type="Proteomes" id="UP001059745">
    <property type="component" value="Chromosome 1"/>
</dbReference>
<evidence type="ECO:0000259" key="1">
    <source>
        <dbReference type="Pfam" id="PF15602"/>
    </source>
</evidence>